<dbReference type="Proteomes" id="UP000698059">
    <property type="component" value="Unassembled WGS sequence"/>
</dbReference>
<dbReference type="SUPFAM" id="SSF55729">
    <property type="entry name" value="Acyl-CoA N-acyltransferases (Nat)"/>
    <property type="match status" value="1"/>
</dbReference>
<dbReference type="Pfam" id="PF13302">
    <property type="entry name" value="Acetyltransf_3"/>
    <property type="match status" value="1"/>
</dbReference>
<evidence type="ECO:0000313" key="3">
    <source>
        <dbReference type="Proteomes" id="UP000698059"/>
    </source>
</evidence>
<keyword evidence="3" id="KW-1185">Reference proteome</keyword>
<accession>A0ABS2LEJ6</accession>
<evidence type="ECO:0000259" key="1">
    <source>
        <dbReference type="Pfam" id="PF13302"/>
    </source>
</evidence>
<organism evidence="2 3">
    <name type="scientific">Oerskovia jenensis</name>
    <dbReference type="NCBI Taxonomy" id="162169"/>
    <lineage>
        <taxon>Bacteria</taxon>
        <taxon>Bacillati</taxon>
        <taxon>Actinomycetota</taxon>
        <taxon>Actinomycetes</taxon>
        <taxon>Micrococcales</taxon>
        <taxon>Cellulomonadaceae</taxon>
        <taxon>Oerskovia</taxon>
    </lineage>
</organism>
<dbReference type="InterPro" id="IPR016181">
    <property type="entry name" value="Acyl_CoA_acyltransferase"/>
</dbReference>
<dbReference type="InterPro" id="IPR000182">
    <property type="entry name" value="GNAT_dom"/>
</dbReference>
<protein>
    <submittedName>
        <fullName evidence="2">RimJ/RimL family protein N-acetyltransferase</fullName>
    </submittedName>
</protein>
<evidence type="ECO:0000313" key="2">
    <source>
        <dbReference type="EMBL" id="MBM7478854.1"/>
    </source>
</evidence>
<dbReference type="PANTHER" id="PTHR43610:SF1">
    <property type="entry name" value="N-ACETYLTRANSFERASE DOMAIN-CONTAINING PROTEIN"/>
    <property type="match status" value="1"/>
</dbReference>
<gene>
    <name evidence="2" type="ORF">JOD49_001774</name>
</gene>
<feature type="domain" description="N-acetyltransferase" evidence="1">
    <location>
        <begin position="22"/>
        <end position="111"/>
    </location>
</feature>
<sequence>MSTTLPEGEVGMVNFIEDTRATRALTAFAVVDAGSGLVVGSTAFRDLSLDDRRVEIGRTFYARSTWGSLVNPVSKWLLLRHAFESWDVHRVGFRVDARNARSLAAMRRLGAYEEGVMRGHRTAPDGTRADSVCFSILAHEWAGVELGLLARITSPRIVPVIGLVEPAGPPAVGVPVGPPFLTVVPPVGEESFAGTLGFEATGAAGPADLTAVADLPPVIAL</sequence>
<dbReference type="PANTHER" id="PTHR43610">
    <property type="entry name" value="BLL6696 PROTEIN"/>
    <property type="match status" value="1"/>
</dbReference>
<proteinExistence type="predicted"/>
<dbReference type="Gene3D" id="3.40.630.30">
    <property type="match status" value="1"/>
</dbReference>
<dbReference type="EMBL" id="JAFBBO010000001">
    <property type="protein sequence ID" value="MBM7478854.1"/>
    <property type="molecule type" value="Genomic_DNA"/>
</dbReference>
<name>A0ABS2LEJ6_9CELL</name>
<comment type="caution">
    <text evidence="2">The sequence shown here is derived from an EMBL/GenBank/DDBJ whole genome shotgun (WGS) entry which is preliminary data.</text>
</comment>
<reference evidence="2 3" key="1">
    <citation type="submission" date="2021-01" db="EMBL/GenBank/DDBJ databases">
        <title>Sequencing the genomes of 1000 actinobacteria strains.</title>
        <authorList>
            <person name="Klenk H.-P."/>
        </authorList>
    </citation>
    <scope>NUCLEOTIDE SEQUENCE [LARGE SCALE GENOMIC DNA]</scope>
    <source>
        <strain evidence="2 3">DSM 46000</strain>
    </source>
</reference>